<gene>
    <name evidence="21" type="ORF">K2173_009573</name>
</gene>
<evidence type="ECO:0000256" key="9">
    <source>
        <dbReference type="ARBA" id="ARBA00022737"/>
    </source>
</evidence>
<dbReference type="PANTHER" id="PTHR45631:SF206">
    <property type="entry name" value="PROTEIN KINASE DOMAIN-CONTAINING PROTEIN"/>
    <property type="match status" value="1"/>
</dbReference>
<proteinExistence type="predicted"/>
<keyword evidence="15" id="KW-0675">Receptor</keyword>
<evidence type="ECO:0000256" key="7">
    <source>
        <dbReference type="ARBA" id="ARBA00022692"/>
    </source>
</evidence>
<keyword evidence="14 18" id="KW-0472">Membrane</keyword>
<dbReference type="FunFam" id="1.10.510.10:FF:000146">
    <property type="entry name" value="LRR receptor-like serine/threonine-protein kinase IOS1"/>
    <property type="match status" value="1"/>
</dbReference>
<keyword evidence="10" id="KW-0547">Nucleotide-binding</keyword>
<dbReference type="GO" id="GO:0005524">
    <property type="term" value="F:ATP binding"/>
    <property type="evidence" value="ECO:0007669"/>
    <property type="project" value="UniProtKB-KW"/>
</dbReference>
<dbReference type="InterPro" id="IPR001611">
    <property type="entry name" value="Leu-rich_rpt"/>
</dbReference>
<dbReference type="PROSITE" id="PS51450">
    <property type="entry name" value="LRR"/>
    <property type="match status" value="1"/>
</dbReference>
<evidence type="ECO:0000256" key="1">
    <source>
        <dbReference type="ARBA" id="ARBA00004167"/>
    </source>
</evidence>
<evidence type="ECO:0000256" key="14">
    <source>
        <dbReference type="ARBA" id="ARBA00023136"/>
    </source>
</evidence>
<evidence type="ECO:0000256" key="2">
    <source>
        <dbReference type="ARBA" id="ARBA00012513"/>
    </source>
</evidence>
<keyword evidence="13 18" id="KW-1133">Transmembrane helix</keyword>
<accession>A0AAV8U499</accession>
<dbReference type="Pfam" id="PF07714">
    <property type="entry name" value="PK_Tyr_Ser-Thr"/>
    <property type="match status" value="1"/>
</dbReference>
<dbReference type="GO" id="GO:0016020">
    <property type="term" value="C:membrane"/>
    <property type="evidence" value="ECO:0007669"/>
    <property type="project" value="UniProtKB-SubCell"/>
</dbReference>
<dbReference type="EC" id="2.7.11.1" evidence="2"/>
<feature type="transmembrane region" description="Helical" evidence="18">
    <location>
        <begin position="543"/>
        <end position="567"/>
    </location>
</feature>
<dbReference type="Gene3D" id="3.30.200.20">
    <property type="entry name" value="Phosphorylase Kinase, domain 1"/>
    <property type="match status" value="1"/>
</dbReference>
<dbReference type="SUPFAM" id="SSF52058">
    <property type="entry name" value="L domain-like"/>
    <property type="match status" value="1"/>
</dbReference>
<evidence type="ECO:0000256" key="15">
    <source>
        <dbReference type="ARBA" id="ARBA00023170"/>
    </source>
</evidence>
<comment type="catalytic activity">
    <reaction evidence="17">
        <text>L-seryl-[protein] + ATP = O-phospho-L-seryl-[protein] + ADP + H(+)</text>
        <dbReference type="Rhea" id="RHEA:17989"/>
        <dbReference type="Rhea" id="RHEA-COMP:9863"/>
        <dbReference type="Rhea" id="RHEA-COMP:11604"/>
        <dbReference type="ChEBI" id="CHEBI:15378"/>
        <dbReference type="ChEBI" id="CHEBI:29999"/>
        <dbReference type="ChEBI" id="CHEBI:30616"/>
        <dbReference type="ChEBI" id="CHEBI:83421"/>
        <dbReference type="ChEBI" id="CHEBI:456216"/>
        <dbReference type="EC" id="2.7.11.1"/>
    </reaction>
</comment>
<comment type="subcellular location">
    <subcellularLocation>
        <location evidence="1">Membrane</location>
        <topology evidence="1">Single-pass membrane protein</topology>
    </subcellularLocation>
</comment>
<dbReference type="Pfam" id="PF13855">
    <property type="entry name" value="LRR_8"/>
    <property type="match status" value="1"/>
</dbReference>
<dbReference type="PANTHER" id="PTHR45631">
    <property type="entry name" value="OS07G0107800 PROTEIN-RELATED"/>
    <property type="match status" value="1"/>
</dbReference>
<evidence type="ECO:0000256" key="10">
    <source>
        <dbReference type="ARBA" id="ARBA00022741"/>
    </source>
</evidence>
<dbReference type="Gene3D" id="3.80.10.10">
    <property type="entry name" value="Ribonuclease Inhibitor"/>
    <property type="match status" value="1"/>
</dbReference>
<dbReference type="PRINTS" id="PR00019">
    <property type="entry name" value="LEURICHRPT"/>
</dbReference>
<name>A0AAV8U499_9ROSI</name>
<evidence type="ECO:0000256" key="5">
    <source>
        <dbReference type="ARBA" id="ARBA00022614"/>
    </source>
</evidence>
<feature type="domain" description="Protein kinase" evidence="20">
    <location>
        <begin position="606"/>
        <end position="918"/>
    </location>
</feature>
<keyword evidence="7 18" id="KW-0812">Transmembrane</keyword>
<dbReference type="InterPro" id="IPR008271">
    <property type="entry name" value="Ser/Thr_kinase_AS"/>
</dbReference>
<evidence type="ECO:0000256" key="16">
    <source>
        <dbReference type="ARBA" id="ARBA00047899"/>
    </source>
</evidence>
<dbReference type="CDD" id="cd14066">
    <property type="entry name" value="STKc_IRAK"/>
    <property type="match status" value="1"/>
</dbReference>
<dbReference type="FunFam" id="3.80.10.10:FF:000129">
    <property type="entry name" value="Leucine-rich repeat receptor-like kinase"/>
    <property type="match status" value="1"/>
</dbReference>
<sequence length="918" mass="102776">MSMYCRERCAFGSVIWLMYMLSSHVNSFNVLASQVASLKHSDTQVIVQKQARRKLDDIGGSINIDCGISDNFTYQDAKTKLQYISDGTFISTGVNKHISTDFISDAIPSSFMNVRSFPDGKRNCYTMRPPEGKARIYLIRASFMYGNYDKADKLPEFDLYVGVNFWETVKFGIASQMVIKEIIHVPDLDNIYVCLVNTGSGTPFISALEVRHFHDSTYRTESGSLILYRRLDFGSTADQIIRYHDDIYDRIWFPYNCPHCKSCSTGFPIDSLNDTDFNLPSKVMSTAATPANAHNPLSFEFDIGDPNLDFNVYMHFAELQTLQANQYREFNITLNGNSLRGGIVPNYLHSTTVTSPQSVRGAKLSFALYKSENSTLPPILNAMEIYLVRVFSQEPTDKEDVIAIEEIKTRYELKEGWQGDPCVPVYAWDGLNCTYSGYDPPRITSLNLSSRGLTGHISQYFSNLKTLQHLDLSNNRLNGSVPEFLSQLSDLRILNLEGNKLSGSVPSSLTEKSINGTLTLRLDGNQDLICLPGPCKGEKSNSIVVPLAASIVPLVIIIMALVALYIYRRRRSASMQMPENTQQEEGSSLKSDNRHFTYAEIVQMTNNFRTVIGKGGVGTVYCGHMVDGTAIAVKMVSTSSTHGSSQFRTEAHLLMRVHHRNLASFIGYCNERSNIGIIYEYMACGNLEQYLQDKRKEPLSWKERLQIALDAAQGLEYLHSGCKPPIIHRDVKCANILLNEKLQAKIADFGLSKLFPGESRSHLSTMVAGTVGYVDPEYYSSNRLTEKSDVYSFGIVLLELITGQSAIIKNHDENVHIVHWISPFLARGDIRNAVDPRLPGKLNTNSLWKFLEIAMSCVPSISIQRPTMSHLVTELKECVEADTAGEQSWKLDGQTRGSSNSLEMSVIDLETELGPEVR</sequence>
<evidence type="ECO:0000256" key="11">
    <source>
        <dbReference type="ARBA" id="ARBA00022777"/>
    </source>
</evidence>
<keyword evidence="4" id="KW-0597">Phosphoprotein</keyword>
<dbReference type="PROSITE" id="PS00108">
    <property type="entry name" value="PROTEIN_KINASE_ST"/>
    <property type="match status" value="1"/>
</dbReference>
<evidence type="ECO:0000259" key="20">
    <source>
        <dbReference type="PROSITE" id="PS50011"/>
    </source>
</evidence>
<evidence type="ECO:0000256" key="12">
    <source>
        <dbReference type="ARBA" id="ARBA00022840"/>
    </source>
</evidence>
<evidence type="ECO:0000256" key="6">
    <source>
        <dbReference type="ARBA" id="ARBA00022679"/>
    </source>
</evidence>
<dbReference type="Pfam" id="PF12819">
    <property type="entry name" value="Malectin_like"/>
    <property type="match status" value="1"/>
</dbReference>
<keyword evidence="22" id="KW-1185">Reference proteome</keyword>
<evidence type="ECO:0000256" key="8">
    <source>
        <dbReference type="ARBA" id="ARBA00022729"/>
    </source>
</evidence>
<dbReference type="Gene3D" id="1.10.510.10">
    <property type="entry name" value="Transferase(Phosphotransferase) domain 1"/>
    <property type="match status" value="1"/>
</dbReference>
<dbReference type="SMART" id="SM00220">
    <property type="entry name" value="S_TKc"/>
    <property type="match status" value="1"/>
</dbReference>
<keyword evidence="9" id="KW-0677">Repeat</keyword>
<keyword evidence="11" id="KW-0418">Kinase</keyword>
<dbReference type="PROSITE" id="PS50011">
    <property type="entry name" value="PROTEIN_KINASE_DOM"/>
    <property type="match status" value="1"/>
</dbReference>
<evidence type="ECO:0000256" key="17">
    <source>
        <dbReference type="ARBA" id="ARBA00048679"/>
    </source>
</evidence>
<keyword evidence="5" id="KW-0433">Leucine-rich repeat</keyword>
<organism evidence="21 22">
    <name type="scientific">Erythroxylum novogranatense</name>
    <dbReference type="NCBI Taxonomy" id="1862640"/>
    <lineage>
        <taxon>Eukaryota</taxon>
        <taxon>Viridiplantae</taxon>
        <taxon>Streptophyta</taxon>
        <taxon>Embryophyta</taxon>
        <taxon>Tracheophyta</taxon>
        <taxon>Spermatophyta</taxon>
        <taxon>Magnoliopsida</taxon>
        <taxon>eudicotyledons</taxon>
        <taxon>Gunneridae</taxon>
        <taxon>Pentapetalae</taxon>
        <taxon>rosids</taxon>
        <taxon>fabids</taxon>
        <taxon>Malpighiales</taxon>
        <taxon>Erythroxylaceae</taxon>
        <taxon>Erythroxylum</taxon>
    </lineage>
</organism>
<evidence type="ECO:0000256" key="18">
    <source>
        <dbReference type="SAM" id="Phobius"/>
    </source>
</evidence>
<evidence type="ECO:0000313" key="21">
    <source>
        <dbReference type="EMBL" id="KAJ8774142.1"/>
    </source>
</evidence>
<dbReference type="InterPro" id="IPR032675">
    <property type="entry name" value="LRR_dom_sf"/>
</dbReference>
<keyword evidence="12" id="KW-0067">ATP-binding</keyword>
<evidence type="ECO:0000313" key="22">
    <source>
        <dbReference type="Proteomes" id="UP001159364"/>
    </source>
</evidence>
<dbReference type="GO" id="GO:0004674">
    <property type="term" value="F:protein serine/threonine kinase activity"/>
    <property type="evidence" value="ECO:0007669"/>
    <property type="project" value="UniProtKB-KW"/>
</dbReference>
<evidence type="ECO:0000256" key="3">
    <source>
        <dbReference type="ARBA" id="ARBA00022527"/>
    </source>
</evidence>
<dbReference type="Proteomes" id="UP001159364">
    <property type="component" value="Linkage Group LG01"/>
</dbReference>
<evidence type="ECO:0000256" key="4">
    <source>
        <dbReference type="ARBA" id="ARBA00022553"/>
    </source>
</evidence>
<evidence type="ECO:0000256" key="19">
    <source>
        <dbReference type="SAM" id="SignalP"/>
    </source>
</evidence>
<dbReference type="InterPro" id="IPR000719">
    <property type="entry name" value="Prot_kinase_dom"/>
</dbReference>
<comment type="caution">
    <text evidence="21">The sequence shown here is derived from an EMBL/GenBank/DDBJ whole genome shotgun (WGS) entry which is preliminary data.</text>
</comment>
<dbReference type="InterPro" id="IPR024788">
    <property type="entry name" value="Malectin-like_Carb-bd_dom"/>
</dbReference>
<keyword evidence="6" id="KW-0808">Transferase</keyword>
<dbReference type="InterPro" id="IPR001245">
    <property type="entry name" value="Ser-Thr/Tyr_kinase_cat_dom"/>
</dbReference>
<dbReference type="SUPFAM" id="SSF56112">
    <property type="entry name" value="Protein kinase-like (PK-like)"/>
    <property type="match status" value="1"/>
</dbReference>
<evidence type="ECO:0000256" key="13">
    <source>
        <dbReference type="ARBA" id="ARBA00022989"/>
    </source>
</evidence>
<dbReference type="AlphaFoldDB" id="A0AAV8U499"/>
<protein>
    <recommendedName>
        <fullName evidence="2">non-specific serine/threonine protein kinase</fullName>
        <ecNumber evidence="2">2.7.11.1</ecNumber>
    </recommendedName>
</protein>
<feature type="signal peptide" evidence="19">
    <location>
        <begin position="1"/>
        <end position="27"/>
    </location>
</feature>
<dbReference type="EMBL" id="JAIWQS010000001">
    <property type="protein sequence ID" value="KAJ8774142.1"/>
    <property type="molecule type" value="Genomic_DNA"/>
</dbReference>
<keyword evidence="3" id="KW-0723">Serine/threonine-protein kinase</keyword>
<feature type="chain" id="PRO_5043361760" description="non-specific serine/threonine protein kinase" evidence="19">
    <location>
        <begin position="28"/>
        <end position="918"/>
    </location>
</feature>
<keyword evidence="8 19" id="KW-0732">Signal</keyword>
<reference evidence="21 22" key="1">
    <citation type="submission" date="2021-09" db="EMBL/GenBank/DDBJ databases">
        <title>Genomic insights and catalytic innovation underlie evolution of tropane alkaloids biosynthesis.</title>
        <authorList>
            <person name="Wang Y.-J."/>
            <person name="Tian T."/>
            <person name="Huang J.-P."/>
            <person name="Huang S.-X."/>
        </authorList>
    </citation>
    <scope>NUCLEOTIDE SEQUENCE [LARGE SCALE GENOMIC DNA]</scope>
    <source>
        <strain evidence="21">KIB-2018</strain>
        <tissue evidence="21">Leaf</tissue>
    </source>
</reference>
<dbReference type="InterPro" id="IPR011009">
    <property type="entry name" value="Kinase-like_dom_sf"/>
</dbReference>
<comment type="catalytic activity">
    <reaction evidence="16">
        <text>L-threonyl-[protein] + ATP = O-phospho-L-threonyl-[protein] + ADP + H(+)</text>
        <dbReference type="Rhea" id="RHEA:46608"/>
        <dbReference type="Rhea" id="RHEA-COMP:11060"/>
        <dbReference type="Rhea" id="RHEA-COMP:11605"/>
        <dbReference type="ChEBI" id="CHEBI:15378"/>
        <dbReference type="ChEBI" id="CHEBI:30013"/>
        <dbReference type="ChEBI" id="CHEBI:30616"/>
        <dbReference type="ChEBI" id="CHEBI:61977"/>
        <dbReference type="ChEBI" id="CHEBI:456216"/>
        <dbReference type="EC" id="2.7.11.1"/>
    </reaction>
</comment>